<dbReference type="RefSeq" id="WP_114068533.1">
    <property type="nucleotide sequence ID" value="NZ_CP030850.1"/>
</dbReference>
<proteinExistence type="predicted"/>
<reference evidence="3 4" key="1">
    <citation type="submission" date="2018-07" db="EMBL/GenBank/DDBJ databases">
        <title>Genome sequencing of Runella.</title>
        <authorList>
            <person name="Baek M.-G."/>
            <person name="Yi H."/>
        </authorList>
    </citation>
    <scope>NUCLEOTIDE SEQUENCE [LARGE SCALE GENOMIC DNA]</scope>
    <source>
        <strain evidence="3 4">HYN0085</strain>
    </source>
</reference>
<dbReference type="PANTHER" id="PTHR33886">
    <property type="entry name" value="UNSATURATED RHAMNOGALACTURONAN HYDROLASE (EUROFUNG)"/>
    <property type="match status" value="1"/>
</dbReference>
<accession>A0A344TM94</accession>
<name>A0A344TM94_9BACT</name>
<dbReference type="Gene3D" id="1.50.10.10">
    <property type="match status" value="1"/>
</dbReference>
<evidence type="ECO:0000313" key="4">
    <source>
        <dbReference type="Proteomes" id="UP000251993"/>
    </source>
</evidence>
<keyword evidence="2" id="KW-0732">Signal</keyword>
<dbReference type="InterPro" id="IPR012341">
    <property type="entry name" value="6hp_glycosidase-like_sf"/>
</dbReference>
<evidence type="ECO:0000313" key="3">
    <source>
        <dbReference type="EMBL" id="AXE19765.1"/>
    </source>
</evidence>
<dbReference type="EMBL" id="CP030850">
    <property type="protein sequence ID" value="AXE19765.1"/>
    <property type="molecule type" value="Genomic_DNA"/>
</dbReference>
<organism evidence="3 4">
    <name type="scientific">Runella rosea</name>
    <dbReference type="NCBI Taxonomy" id="2259595"/>
    <lineage>
        <taxon>Bacteria</taxon>
        <taxon>Pseudomonadati</taxon>
        <taxon>Bacteroidota</taxon>
        <taxon>Cytophagia</taxon>
        <taxon>Cytophagales</taxon>
        <taxon>Spirosomataceae</taxon>
        <taxon>Runella</taxon>
    </lineage>
</organism>
<dbReference type="InterPro" id="IPR010905">
    <property type="entry name" value="Glyco_hydro_88"/>
</dbReference>
<evidence type="ECO:0000256" key="1">
    <source>
        <dbReference type="ARBA" id="ARBA00022801"/>
    </source>
</evidence>
<dbReference type="Proteomes" id="UP000251993">
    <property type="component" value="Chromosome"/>
</dbReference>
<protein>
    <submittedName>
        <fullName evidence="3">Glycoside hydrolase family 88 protein</fullName>
    </submittedName>
</protein>
<dbReference type="PANTHER" id="PTHR33886:SF8">
    <property type="entry name" value="UNSATURATED RHAMNOGALACTURONAN HYDROLASE (EUROFUNG)"/>
    <property type="match status" value="1"/>
</dbReference>
<sequence>MKSIKLFVCLLFIASTTLAQKLPPKKELLKAMTSANAYFMNKWPDVGKPIVGKDRTRPSNIWTRGVYYEGLMALYKLDPQKSYLNYAILWGEAHKWGLRNGITTRNGDDQCCGQTYIDLYLMDKKEERIRDIKACMDNMVNSDKKDDWSWVDALQMAMPVFAKLGVLYNDNRYYEKMYEMYMFTKNQHGDKGLYNPAEGLWWRDKDFDPPYKTPGGKNCYWSRGDGWVVAALVRVLDIMPKDAPHRDEYQKTYLEMMRALAPLQRADGFWNVSLTDETDFGGKELTGTALFVYGMAWGMRNGLLDKKTYQPIVAKAMNAMLKDCVHPNGFLGWVQGTGKEPKDGQPLSYEKEPDYEDFGLGCFLLAGTEVAKL</sequence>
<keyword evidence="1 3" id="KW-0378">Hydrolase</keyword>
<keyword evidence="4" id="KW-1185">Reference proteome</keyword>
<evidence type="ECO:0000256" key="2">
    <source>
        <dbReference type="SAM" id="SignalP"/>
    </source>
</evidence>
<dbReference type="KEGG" id="run:DR864_19475"/>
<dbReference type="SUPFAM" id="SSF48208">
    <property type="entry name" value="Six-hairpin glycosidases"/>
    <property type="match status" value="1"/>
</dbReference>
<dbReference type="GO" id="GO:0016787">
    <property type="term" value="F:hydrolase activity"/>
    <property type="evidence" value="ECO:0007669"/>
    <property type="project" value="UniProtKB-KW"/>
</dbReference>
<gene>
    <name evidence="3" type="ORF">DR864_19475</name>
</gene>
<dbReference type="InterPro" id="IPR008928">
    <property type="entry name" value="6-hairpin_glycosidase_sf"/>
</dbReference>
<dbReference type="InterPro" id="IPR052043">
    <property type="entry name" value="PolySaccharide_Degr_Enz"/>
</dbReference>
<dbReference type="GO" id="GO:0005975">
    <property type="term" value="P:carbohydrate metabolic process"/>
    <property type="evidence" value="ECO:0007669"/>
    <property type="project" value="InterPro"/>
</dbReference>
<dbReference type="Pfam" id="PF07470">
    <property type="entry name" value="Glyco_hydro_88"/>
    <property type="match status" value="1"/>
</dbReference>
<dbReference type="AlphaFoldDB" id="A0A344TM94"/>
<feature type="signal peptide" evidence="2">
    <location>
        <begin position="1"/>
        <end position="19"/>
    </location>
</feature>
<feature type="chain" id="PRO_5017046117" evidence="2">
    <location>
        <begin position="20"/>
        <end position="373"/>
    </location>
</feature>
<dbReference type="OrthoDB" id="258246at2"/>